<dbReference type="AlphaFoldDB" id="A0A0D9P4P3"/>
<accession>A0A0D9P4P3</accession>
<evidence type="ECO:0000256" key="2">
    <source>
        <dbReference type="ARBA" id="ARBA00022679"/>
    </source>
</evidence>
<dbReference type="OrthoDB" id="189226at2759"/>
<dbReference type="InterPro" id="IPR032098">
    <property type="entry name" value="Acyltransf_C"/>
</dbReference>
<proteinExistence type="inferred from homology"/>
<keyword evidence="2" id="KW-0808">Transferase</keyword>
<evidence type="ECO:0000313" key="5">
    <source>
        <dbReference type="EMBL" id="KJK81051.1"/>
    </source>
</evidence>
<dbReference type="Pfam" id="PF16076">
    <property type="entry name" value="Acyltransf_C"/>
    <property type="match status" value="1"/>
</dbReference>
<keyword evidence="6" id="KW-1185">Reference proteome</keyword>
<protein>
    <recommendedName>
        <fullName evidence="4">Phospholipid/glycerol acyltransferase domain-containing protein</fullName>
    </recommendedName>
</protein>
<sequence>MTKQSFALTITVMTHIWGPALVRISGDESVAGQILATPGGGVEFKFPERMVMIANHQIYTDWLYLWWVGYANRPGMHGHIYIILKESLKYIPFIGTGMMFYGFIYMSRKMATDQPRLAYRLNKLKQKKIDPSGRAYFDPMWLLLFPEGTNLSRNGRKKSSQWAEKNGLKDPDHVMLPRSTGIFFCLNELKDTVDYVYDCTVAYEGIPRGKYGEEIFGLASTYFQGRPPKSVNLYWRRFRLADIPLNDQKEFDIWLRDQWYKKDALMEEYLKKGRFPALTGGKTEYVETEVKTRHPWEILQIFTVVGTAGLLWHNVRKFLSTIAAKVGVMKISLVFAAMKSLDETLSVIQLLLNPIAGNDAVSPTQVGPSFSVGKPSYGILIGSRVHHQSKRGERRAISRCASKSGGAARLWSLAAPFRVDIDKTTGIRTLCVK</sequence>
<evidence type="ECO:0000256" key="1">
    <source>
        <dbReference type="ARBA" id="ARBA00008655"/>
    </source>
</evidence>
<dbReference type="InterPro" id="IPR002123">
    <property type="entry name" value="Plipid/glycerol_acylTrfase"/>
</dbReference>
<evidence type="ECO:0000313" key="6">
    <source>
        <dbReference type="Proteomes" id="UP000054544"/>
    </source>
</evidence>
<evidence type="ECO:0000259" key="4">
    <source>
        <dbReference type="SMART" id="SM00563"/>
    </source>
</evidence>
<dbReference type="Pfam" id="PF01553">
    <property type="entry name" value="Acyltransferase"/>
    <property type="match status" value="1"/>
</dbReference>
<organism evidence="5 6">
    <name type="scientific">Metarhizium anisopliae BRIP 53293</name>
    <dbReference type="NCBI Taxonomy" id="1291518"/>
    <lineage>
        <taxon>Eukaryota</taxon>
        <taxon>Fungi</taxon>
        <taxon>Dikarya</taxon>
        <taxon>Ascomycota</taxon>
        <taxon>Pezizomycotina</taxon>
        <taxon>Sordariomycetes</taxon>
        <taxon>Hypocreomycetidae</taxon>
        <taxon>Hypocreales</taxon>
        <taxon>Clavicipitaceae</taxon>
        <taxon>Metarhizium</taxon>
    </lineage>
</organism>
<dbReference type="PANTHER" id="PTHR10983:SF16">
    <property type="entry name" value="LYSOCARDIOLIPIN ACYLTRANSFERASE 1"/>
    <property type="match status" value="1"/>
</dbReference>
<keyword evidence="3" id="KW-0012">Acyltransferase</keyword>
<dbReference type="STRING" id="1291518.A0A0D9P4P3"/>
<dbReference type="EMBL" id="KE384727">
    <property type="protein sequence ID" value="KJK81051.1"/>
    <property type="molecule type" value="Genomic_DNA"/>
</dbReference>
<comment type="similarity">
    <text evidence="1">Belongs to the 1-acyl-sn-glycerol-3-phosphate acyltransferase family.</text>
</comment>
<dbReference type="SUPFAM" id="SSF69593">
    <property type="entry name" value="Glycerol-3-phosphate (1)-acyltransferase"/>
    <property type="match status" value="1"/>
</dbReference>
<dbReference type="GO" id="GO:0016746">
    <property type="term" value="F:acyltransferase activity"/>
    <property type="evidence" value="ECO:0007669"/>
    <property type="project" value="UniProtKB-KW"/>
</dbReference>
<gene>
    <name evidence="5" type="ORF">H634G_03585</name>
</gene>
<dbReference type="SMART" id="SM00563">
    <property type="entry name" value="PlsC"/>
    <property type="match status" value="1"/>
</dbReference>
<reference evidence="6" key="1">
    <citation type="journal article" date="2014" name="BMC Genomics">
        <title>The genome sequence of the biocontrol fungus Metarhizium anisopliae and comparative genomics of Metarhizium species.</title>
        <authorList>
            <person name="Pattemore J.A."/>
            <person name="Hane J.K."/>
            <person name="Williams A.H."/>
            <person name="Wilson B.A."/>
            <person name="Stodart B.J."/>
            <person name="Ash G.J."/>
        </authorList>
    </citation>
    <scope>NUCLEOTIDE SEQUENCE [LARGE SCALE GENOMIC DNA]</scope>
    <source>
        <strain evidence="6">BRIP 53293</strain>
    </source>
</reference>
<dbReference type="GO" id="GO:0036149">
    <property type="term" value="P:phosphatidylinositol acyl-chain remodeling"/>
    <property type="evidence" value="ECO:0007669"/>
    <property type="project" value="TreeGrafter"/>
</dbReference>
<dbReference type="PANTHER" id="PTHR10983">
    <property type="entry name" value="1-ACYLGLYCEROL-3-PHOSPHATE ACYLTRANSFERASE-RELATED"/>
    <property type="match status" value="1"/>
</dbReference>
<dbReference type="GO" id="GO:0005783">
    <property type="term" value="C:endoplasmic reticulum"/>
    <property type="evidence" value="ECO:0007669"/>
    <property type="project" value="TreeGrafter"/>
</dbReference>
<feature type="domain" description="Phospholipid/glycerol acyltransferase" evidence="4">
    <location>
        <begin position="50"/>
        <end position="183"/>
    </location>
</feature>
<dbReference type="Proteomes" id="UP000054544">
    <property type="component" value="Unassembled WGS sequence"/>
</dbReference>
<evidence type="ECO:0000256" key="3">
    <source>
        <dbReference type="ARBA" id="ARBA00023315"/>
    </source>
</evidence>
<dbReference type="CDD" id="cd07990">
    <property type="entry name" value="LPLAT_LCLAT1-like"/>
    <property type="match status" value="1"/>
</dbReference>
<name>A0A0D9P4P3_METAN</name>